<reference evidence="4 5" key="1">
    <citation type="submission" date="2014-11" db="EMBL/GenBank/DDBJ databases">
        <authorList>
            <person name="Wibberg Daniel"/>
        </authorList>
    </citation>
    <scope>NUCLEOTIDE SEQUENCE [LARGE SCALE GENOMIC DNA]</scope>
    <source>
        <strain evidence="4">Rhizoctonia solani AG1-IB 7/3/14</strain>
    </source>
</reference>
<feature type="domain" description="Asl1-like glycosyl hydrolase catalytic" evidence="3">
    <location>
        <begin position="163"/>
        <end position="395"/>
    </location>
</feature>
<accession>A0A0B7FLK9</accession>
<dbReference type="PANTHER" id="PTHR34154:SF3">
    <property type="entry name" value="ALKALI-SENSITIVE LINKAGE PROTEIN 1"/>
    <property type="match status" value="1"/>
</dbReference>
<protein>
    <submittedName>
        <fullName evidence="4">Alkali-sensitive linkage protein 1</fullName>
    </submittedName>
</protein>
<dbReference type="Pfam" id="PF11790">
    <property type="entry name" value="Glyco_hydro_cc"/>
    <property type="match status" value="1"/>
</dbReference>
<keyword evidence="2" id="KW-0732">Signal</keyword>
<evidence type="ECO:0000313" key="4">
    <source>
        <dbReference type="EMBL" id="CEL57824.1"/>
    </source>
</evidence>
<feature type="compositionally biased region" description="Low complexity" evidence="1">
    <location>
        <begin position="64"/>
        <end position="143"/>
    </location>
</feature>
<feature type="region of interest" description="Disordered" evidence="1">
    <location>
        <begin position="49"/>
        <end position="153"/>
    </location>
</feature>
<dbReference type="Gene3D" id="3.20.20.80">
    <property type="entry name" value="Glycosidases"/>
    <property type="match status" value="1"/>
</dbReference>
<dbReference type="AlphaFoldDB" id="A0A0B7FLK9"/>
<dbReference type="PANTHER" id="PTHR34154">
    <property type="entry name" value="ALKALI-SENSITIVE LINKAGE PROTEIN 1"/>
    <property type="match status" value="1"/>
</dbReference>
<proteinExistence type="predicted"/>
<dbReference type="STRING" id="1108050.A0A0B7FLK9"/>
<evidence type="ECO:0000313" key="5">
    <source>
        <dbReference type="Proteomes" id="UP000059188"/>
    </source>
</evidence>
<name>A0A0B7FLK9_THACB</name>
<gene>
    <name evidence="4" type="ORF">RSOLAG1IB_02568</name>
</gene>
<feature type="compositionally biased region" description="Basic residues" evidence="1">
    <location>
        <begin position="49"/>
        <end position="61"/>
    </location>
</feature>
<organism evidence="4 5">
    <name type="scientific">Thanatephorus cucumeris (strain AG1-IB / isolate 7/3/14)</name>
    <name type="common">Lettuce bottom rot fungus</name>
    <name type="synonym">Rhizoctonia solani</name>
    <dbReference type="NCBI Taxonomy" id="1108050"/>
    <lineage>
        <taxon>Eukaryota</taxon>
        <taxon>Fungi</taxon>
        <taxon>Dikarya</taxon>
        <taxon>Basidiomycota</taxon>
        <taxon>Agaricomycotina</taxon>
        <taxon>Agaricomycetes</taxon>
        <taxon>Cantharellales</taxon>
        <taxon>Ceratobasidiaceae</taxon>
        <taxon>Rhizoctonia</taxon>
        <taxon>Rhizoctonia solani AG-1</taxon>
    </lineage>
</organism>
<dbReference type="InterPro" id="IPR053183">
    <property type="entry name" value="ASL1"/>
</dbReference>
<feature type="chain" id="PRO_5002114230" evidence="2">
    <location>
        <begin position="33"/>
        <end position="398"/>
    </location>
</feature>
<dbReference type="OrthoDB" id="5959761at2759"/>
<dbReference type="SUPFAM" id="SSF51445">
    <property type="entry name" value="(Trans)glycosidases"/>
    <property type="match status" value="1"/>
</dbReference>
<dbReference type="GO" id="GO:0009277">
    <property type="term" value="C:fungal-type cell wall"/>
    <property type="evidence" value="ECO:0007669"/>
    <property type="project" value="TreeGrafter"/>
</dbReference>
<evidence type="ECO:0000256" key="1">
    <source>
        <dbReference type="SAM" id="MobiDB-lite"/>
    </source>
</evidence>
<dbReference type="Proteomes" id="UP000059188">
    <property type="component" value="Unassembled WGS sequence"/>
</dbReference>
<dbReference type="EMBL" id="LN679102">
    <property type="protein sequence ID" value="CEL57824.1"/>
    <property type="molecule type" value="Genomic_DNA"/>
</dbReference>
<keyword evidence="5" id="KW-1185">Reference proteome</keyword>
<evidence type="ECO:0000259" key="3">
    <source>
        <dbReference type="Pfam" id="PF11790"/>
    </source>
</evidence>
<dbReference type="GO" id="GO:0071966">
    <property type="term" value="P:fungal-type cell wall polysaccharide metabolic process"/>
    <property type="evidence" value="ECO:0007669"/>
    <property type="project" value="TreeGrafter"/>
</dbReference>
<dbReference type="InterPro" id="IPR017853">
    <property type="entry name" value="GH"/>
</dbReference>
<sequence length="398" mass="42340">MAVMSRLLPLVAYSTFAVFLLALLATPTNALAHEPRAHVARGHDAIAKRKRNPVKRAKRCRPQSSTLVSASPTSTPAPVSASAPASAPPAITTSYSASAEPTPEPTSEAPEPATSQSVEPTTSKPASSTSQSAAPAPISTSVSIGGGSGGGNTGFDPNKKLLLAWTSGPTNLDKFQYGTRVGGMYTWSPYCPDNAAQLGIPCFPMLWGSKQKSSFTQLTKAGPGSVIMGFNEPNQGDQSNMSAQDGAGLWKESIQPLKNQGATLISPATTSAPSGKTWMQDMIKACGGDCGFDYVAIHWYGTKIDEFKAYVDDWCSTFGKPLVISEYACQDFSGGKQCTKQETETFHYTMASWFDQHQCVALYSPFGFMMDMGNVNPDNQLMGPDGGPNALGNWYLYH</sequence>
<feature type="compositionally biased region" description="Gly residues" evidence="1">
    <location>
        <begin position="144"/>
        <end position="153"/>
    </location>
</feature>
<feature type="signal peptide" evidence="2">
    <location>
        <begin position="1"/>
        <end position="32"/>
    </location>
</feature>
<dbReference type="InterPro" id="IPR024655">
    <property type="entry name" value="Asl1_glyco_hydro_catalytic"/>
</dbReference>
<evidence type="ECO:0000256" key="2">
    <source>
        <dbReference type="SAM" id="SignalP"/>
    </source>
</evidence>